<accession>A0A8T0RYB3</accession>
<evidence type="ECO:0000313" key="1">
    <source>
        <dbReference type="EMBL" id="KAG2590570.1"/>
    </source>
</evidence>
<dbReference type="AlphaFoldDB" id="A0A8T0RYB3"/>
<proteinExistence type="predicted"/>
<dbReference type="EMBL" id="CM029046">
    <property type="protein sequence ID" value="KAG2590570.1"/>
    <property type="molecule type" value="Genomic_DNA"/>
</dbReference>
<protein>
    <submittedName>
        <fullName evidence="1">Uncharacterized protein</fullName>
    </submittedName>
</protein>
<gene>
    <name evidence="1" type="ORF">PVAP13_5NG410740</name>
</gene>
<keyword evidence="2" id="KW-1185">Reference proteome</keyword>
<reference evidence="1" key="1">
    <citation type="submission" date="2020-05" db="EMBL/GenBank/DDBJ databases">
        <title>WGS assembly of Panicum virgatum.</title>
        <authorList>
            <person name="Lovell J.T."/>
            <person name="Jenkins J."/>
            <person name="Shu S."/>
            <person name="Juenger T.E."/>
            <person name="Schmutz J."/>
        </authorList>
    </citation>
    <scope>NUCLEOTIDE SEQUENCE</scope>
    <source>
        <strain evidence="1">AP13</strain>
    </source>
</reference>
<evidence type="ECO:0000313" key="2">
    <source>
        <dbReference type="Proteomes" id="UP000823388"/>
    </source>
</evidence>
<dbReference type="Proteomes" id="UP000823388">
    <property type="component" value="Chromosome 5N"/>
</dbReference>
<organism evidence="1 2">
    <name type="scientific">Panicum virgatum</name>
    <name type="common">Blackwell switchgrass</name>
    <dbReference type="NCBI Taxonomy" id="38727"/>
    <lineage>
        <taxon>Eukaryota</taxon>
        <taxon>Viridiplantae</taxon>
        <taxon>Streptophyta</taxon>
        <taxon>Embryophyta</taxon>
        <taxon>Tracheophyta</taxon>
        <taxon>Spermatophyta</taxon>
        <taxon>Magnoliopsida</taxon>
        <taxon>Liliopsida</taxon>
        <taxon>Poales</taxon>
        <taxon>Poaceae</taxon>
        <taxon>PACMAD clade</taxon>
        <taxon>Panicoideae</taxon>
        <taxon>Panicodae</taxon>
        <taxon>Paniceae</taxon>
        <taxon>Panicinae</taxon>
        <taxon>Panicum</taxon>
        <taxon>Panicum sect. Hiantes</taxon>
    </lineage>
</organism>
<sequence length="63" mass="6995">MGEKGRTGETMFHWHLAGNSVWHILQPIMLVKSDVDIDFPGDNPFKPPKVNCGAVQEGSDVFI</sequence>
<name>A0A8T0RYB3_PANVG</name>
<comment type="caution">
    <text evidence="1">The sequence shown here is derived from an EMBL/GenBank/DDBJ whole genome shotgun (WGS) entry which is preliminary data.</text>
</comment>